<accession>A0A1C4GZY5</accession>
<keyword evidence="2" id="KW-1185">Reference proteome</keyword>
<evidence type="ECO:0000313" key="2">
    <source>
        <dbReference type="Proteomes" id="UP000242610"/>
    </source>
</evidence>
<reference evidence="2" key="1">
    <citation type="submission" date="2016-08" db="EMBL/GenBank/DDBJ databases">
        <authorList>
            <person name="Varghese N."/>
            <person name="Submissions Spin"/>
        </authorList>
    </citation>
    <scope>NUCLEOTIDE SEQUENCE [LARGE SCALE GENOMIC DNA]</scope>
    <source>
        <strain evidence="2">R-52791</strain>
    </source>
</reference>
<dbReference type="EMBL" id="FMBL01000001">
    <property type="protein sequence ID" value="SCC78179.1"/>
    <property type="molecule type" value="Genomic_DNA"/>
</dbReference>
<gene>
    <name evidence="1" type="ORF">GA0061077_0137</name>
</gene>
<proteinExistence type="predicted"/>
<dbReference type="Proteomes" id="UP000242610">
    <property type="component" value="Unassembled WGS sequence"/>
</dbReference>
<dbReference type="AlphaFoldDB" id="A0A1C4GZY5"/>
<protein>
    <submittedName>
        <fullName evidence="1">Uncharacterized protein</fullName>
    </submittedName>
</protein>
<evidence type="ECO:0000313" key="1">
    <source>
        <dbReference type="EMBL" id="SCC78179.1"/>
    </source>
</evidence>
<sequence length="109" mass="12288">MISFDLQIFVNAQRRAESVSKHIGAVINGHRRPPTLDLHRIVVVFTMSQRQATVVDLLSHRRYFAIVTHCCGTSAVGICPTLHAVCRIGPRQFHLAFMRNQMSEFTISA</sequence>
<organism evidence="1 2">
    <name type="scientific">Bifidobacterium commune</name>
    <dbReference type="NCBI Taxonomy" id="1505727"/>
    <lineage>
        <taxon>Bacteria</taxon>
        <taxon>Bacillati</taxon>
        <taxon>Actinomycetota</taxon>
        <taxon>Actinomycetes</taxon>
        <taxon>Bifidobacteriales</taxon>
        <taxon>Bifidobacteriaceae</taxon>
        <taxon>Bifidobacterium</taxon>
    </lineage>
</organism>
<name>A0A1C4GZY5_9BIFI</name>